<dbReference type="Proteomes" id="UP000285530">
    <property type="component" value="Unassembled WGS sequence"/>
</dbReference>
<keyword evidence="10 15" id="KW-0234">DNA repair</keyword>
<dbReference type="InterPro" id="IPR010663">
    <property type="entry name" value="Znf_FPG/IleRS"/>
</dbReference>
<feature type="binding site" evidence="15">
    <location>
        <position position="119"/>
    </location>
    <ligand>
        <name>DNA</name>
        <dbReference type="ChEBI" id="CHEBI:16991"/>
    </ligand>
</feature>
<feature type="active site" description="Schiff-base intermediate with DNA" evidence="15">
    <location>
        <position position="2"/>
    </location>
</feature>
<dbReference type="SUPFAM" id="SSF57716">
    <property type="entry name" value="Glucocorticoid receptor-like (DNA-binding domain)"/>
    <property type="match status" value="1"/>
</dbReference>
<evidence type="ECO:0000256" key="4">
    <source>
        <dbReference type="ARBA" id="ARBA00022723"/>
    </source>
</evidence>
<evidence type="ECO:0000256" key="7">
    <source>
        <dbReference type="ARBA" id="ARBA00022801"/>
    </source>
</evidence>
<feature type="active site" description="Proton donor; for beta-elimination activity" evidence="15">
    <location>
        <position position="58"/>
    </location>
</feature>
<dbReference type="SMART" id="SM00898">
    <property type="entry name" value="Fapy_DNA_glyco"/>
    <property type="match status" value="1"/>
</dbReference>
<keyword evidence="8 15" id="KW-0862">Zinc</keyword>
<comment type="cofactor">
    <cofactor evidence="15">
        <name>Zn(2+)</name>
        <dbReference type="ChEBI" id="CHEBI:29105"/>
    </cofactor>
    <text evidence="15">Binds 1 zinc ion per subunit.</text>
</comment>
<dbReference type="FunFam" id="1.10.8.50:FF:000003">
    <property type="entry name" value="Formamidopyrimidine-DNA glycosylase"/>
    <property type="match status" value="1"/>
</dbReference>
<dbReference type="EC" id="3.2.2.23" evidence="15"/>
<dbReference type="InterPro" id="IPR010979">
    <property type="entry name" value="Ribosomal_uS13-like_H2TH"/>
</dbReference>
<keyword evidence="19" id="KW-1185">Reference proteome</keyword>
<dbReference type="GO" id="GO:0140078">
    <property type="term" value="F:class I DNA-(apurinic or apyrimidinic site) endonuclease activity"/>
    <property type="evidence" value="ECO:0007669"/>
    <property type="project" value="UniProtKB-EC"/>
</dbReference>
<dbReference type="PANTHER" id="PTHR22993">
    <property type="entry name" value="FORMAMIDOPYRIMIDINE-DNA GLYCOSYLASE"/>
    <property type="match status" value="1"/>
</dbReference>
<comment type="subunit">
    <text evidence="3 15">Monomer.</text>
</comment>
<evidence type="ECO:0000256" key="10">
    <source>
        <dbReference type="ARBA" id="ARBA00023204"/>
    </source>
</evidence>
<keyword evidence="4 15" id="KW-0479">Metal-binding</keyword>
<dbReference type="Gene3D" id="1.10.8.50">
    <property type="match status" value="1"/>
</dbReference>
<comment type="function">
    <text evidence="15">Involved in base excision repair of DNA damaged by oxidation or by mutagenic agents. Acts as DNA glycosylase that recognizes and removes damaged bases. Has a preference for oxidized purines, such as 7,8-dihydro-8-oxoguanine (8-oxoG). Has AP (apurinic/apyrimidinic) lyase activity and introduces nicks in the DNA strand. Cleaves the DNA backbone by beta-delta elimination to generate a single-strand break at the site of the removed base with both 3'- and 5'-phosphates.</text>
</comment>
<comment type="catalytic activity">
    <reaction evidence="1 15">
        <text>Hydrolysis of DNA containing ring-opened 7-methylguanine residues, releasing 2,6-diamino-4-hydroxy-5-(N-methyl)formamidopyrimidine.</text>
        <dbReference type="EC" id="3.2.2.23"/>
    </reaction>
</comment>
<feature type="binding site" evidence="15">
    <location>
        <position position="160"/>
    </location>
    <ligand>
        <name>DNA</name>
        <dbReference type="ChEBI" id="CHEBI:16991"/>
    </ligand>
</feature>
<dbReference type="RefSeq" id="WP_119885682.1">
    <property type="nucleotide sequence ID" value="NZ_CP067169.1"/>
</dbReference>
<dbReference type="NCBIfam" id="TIGR00577">
    <property type="entry name" value="fpg"/>
    <property type="match status" value="1"/>
</dbReference>
<dbReference type="Pfam" id="PF06831">
    <property type="entry name" value="H2TH"/>
    <property type="match status" value="1"/>
</dbReference>
<keyword evidence="13 15" id="KW-0326">Glycosidase</keyword>
<keyword evidence="7 15" id="KW-0378">Hydrolase</keyword>
<evidence type="ECO:0000256" key="5">
    <source>
        <dbReference type="ARBA" id="ARBA00022763"/>
    </source>
</evidence>
<gene>
    <name evidence="15" type="primary">mutM</name>
    <name evidence="15" type="synonym">fpg</name>
    <name evidence="18" type="ORF">D3P06_05925</name>
</gene>
<dbReference type="Pfam" id="PF01149">
    <property type="entry name" value="Fapy_DNA_glyco"/>
    <property type="match status" value="1"/>
</dbReference>
<dbReference type="InterPro" id="IPR015886">
    <property type="entry name" value="H2TH_FPG"/>
</dbReference>
<evidence type="ECO:0000256" key="12">
    <source>
        <dbReference type="ARBA" id="ARBA00023268"/>
    </source>
</evidence>
<feature type="binding site" evidence="15">
    <location>
        <position position="100"/>
    </location>
    <ligand>
        <name>DNA</name>
        <dbReference type="ChEBI" id="CHEBI:16991"/>
    </ligand>
</feature>
<evidence type="ECO:0000256" key="6">
    <source>
        <dbReference type="ARBA" id="ARBA00022771"/>
    </source>
</evidence>
<dbReference type="OrthoDB" id="9800855at2"/>
<dbReference type="PROSITE" id="PS51068">
    <property type="entry name" value="FPG_CAT"/>
    <property type="match status" value="1"/>
</dbReference>
<dbReference type="EC" id="4.2.99.18" evidence="15"/>
<evidence type="ECO:0000256" key="2">
    <source>
        <dbReference type="ARBA" id="ARBA00009409"/>
    </source>
</evidence>
<evidence type="ECO:0000256" key="15">
    <source>
        <dbReference type="HAMAP-Rule" id="MF_00103"/>
    </source>
</evidence>
<dbReference type="InterPro" id="IPR020629">
    <property type="entry name" value="FPG_Glyclase"/>
</dbReference>
<evidence type="ECO:0000313" key="19">
    <source>
        <dbReference type="Proteomes" id="UP000285530"/>
    </source>
</evidence>
<proteinExistence type="inferred from homology"/>
<dbReference type="HAMAP" id="MF_00103">
    <property type="entry name" value="Fapy_DNA_glycosyl"/>
    <property type="match status" value="1"/>
</dbReference>
<dbReference type="PROSITE" id="PS51066">
    <property type="entry name" value="ZF_FPG_2"/>
    <property type="match status" value="1"/>
</dbReference>
<dbReference type="PANTHER" id="PTHR22993:SF9">
    <property type="entry name" value="FORMAMIDOPYRIMIDINE-DNA GLYCOSYLASE"/>
    <property type="match status" value="1"/>
</dbReference>
<dbReference type="SUPFAM" id="SSF81624">
    <property type="entry name" value="N-terminal domain of MutM-like DNA repair proteins"/>
    <property type="match status" value="1"/>
</dbReference>
<feature type="domain" description="Formamidopyrimidine-DNA glycosylase catalytic" evidence="17">
    <location>
        <begin position="2"/>
        <end position="122"/>
    </location>
</feature>
<evidence type="ECO:0000256" key="1">
    <source>
        <dbReference type="ARBA" id="ARBA00001668"/>
    </source>
</evidence>
<dbReference type="Pfam" id="PF06827">
    <property type="entry name" value="zf-FPG_IleRS"/>
    <property type="match status" value="1"/>
</dbReference>
<dbReference type="GO" id="GO:0003684">
    <property type="term" value="F:damaged DNA binding"/>
    <property type="evidence" value="ECO:0007669"/>
    <property type="project" value="InterPro"/>
</dbReference>
<organism evidence="18 19">
    <name type="scientific">Paracoccus aestuarii</name>
    <dbReference type="NCBI Taxonomy" id="453842"/>
    <lineage>
        <taxon>Bacteria</taxon>
        <taxon>Pseudomonadati</taxon>
        <taxon>Pseudomonadota</taxon>
        <taxon>Alphaproteobacteria</taxon>
        <taxon>Rhodobacterales</taxon>
        <taxon>Paracoccaceae</taxon>
        <taxon>Paracoccus</taxon>
    </lineage>
</organism>
<dbReference type="SMART" id="SM01232">
    <property type="entry name" value="H2TH"/>
    <property type="match status" value="1"/>
</dbReference>
<sequence>MPELPEVETVRRGLLPHLEGARIARAEARRPDLRWPLPVDLVQVLTGARVTALRRRSKYLLADLDRGGTVLWHLGMSGRMLVEGAGLAGFHRDPGIHARHDHVVLTTDAGTTITFNDARRFGMVDLIREGAAHPLLDHLGPEPFDPGFDADYLRAAFAGRRVPVKQALLDQRIVAGLGNIYVSESLWRAGIDPRRAAGRIGLARIAALVGHIRDVLTDAIAAGGSSLRDHRQASGELGYFQHSFRAYDRAGQPCLRDGCGGTIARIVQLGRSTFWCPACQR</sequence>
<evidence type="ECO:0000256" key="11">
    <source>
        <dbReference type="ARBA" id="ARBA00023239"/>
    </source>
</evidence>
<keyword evidence="6 15" id="KW-0863">Zinc-finger</keyword>
<evidence type="ECO:0000259" key="16">
    <source>
        <dbReference type="PROSITE" id="PS51066"/>
    </source>
</evidence>
<evidence type="ECO:0000259" key="17">
    <source>
        <dbReference type="PROSITE" id="PS51068"/>
    </source>
</evidence>
<feature type="domain" description="FPG-type" evidence="16">
    <location>
        <begin position="245"/>
        <end position="281"/>
    </location>
</feature>
<dbReference type="CDD" id="cd08966">
    <property type="entry name" value="EcFpg-like_N"/>
    <property type="match status" value="1"/>
</dbReference>
<dbReference type="PROSITE" id="PS01242">
    <property type="entry name" value="ZF_FPG_1"/>
    <property type="match status" value="1"/>
</dbReference>
<evidence type="ECO:0000256" key="9">
    <source>
        <dbReference type="ARBA" id="ARBA00023125"/>
    </source>
</evidence>
<dbReference type="AlphaFoldDB" id="A0A418ZZ52"/>
<feature type="active site" description="Proton donor" evidence="15">
    <location>
        <position position="3"/>
    </location>
</feature>
<dbReference type="InterPro" id="IPR015887">
    <property type="entry name" value="DNA_glyclase_Znf_dom_DNA_BS"/>
</dbReference>
<dbReference type="InterPro" id="IPR012319">
    <property type="entry name" value="FPG_cat"/>
</dbReference>
<dbReference type="InterPro" id="IPR035937">
    <property type="entry name" value="FPG_N"/>
</dbReference>
<evidence type="ECO:0000256" key="13">
    <source>
        <dbReference type="ARBA" id="ARBA00023295"/>
    </source>
</evidence>
<dbReference type="EMBL" id="QZEV01000018">
    <property type="protein sequence ID" value="RJL05758.1"/>
    <property type="molecule type" value="Genomic_DNA"/>
</dbReference>
<keyword evidence="9 15" id="KW-0238">DNA-binding</keyword>
<keyword evidence="12 15" id="KW-0511">Multifunctional enzyme</keyword>
<evidence type="ECO:0000256" key="14">
    <source>
        <dbReference type="ARBA" id="ARBA00044632"/>
    </source>
</evidence>
<dbReference type="SUPFAM" id="SSF46946">
    <property type="entry name" value="S13-like H2TH domain"/>
    <property type="match status" value="1"/>
</dbReference>
<dbReference type="InterPro" id="IPR000214">
    <property type="entry name" value="Znf_DNA_glyclase/AP_lyase"/>
</dbReference>
<keyword evidence="5 15" id="KW-0227">DNA damage</keyword>
<dbReference type="NCBIfam" id="NF002211">
    <property type="entry name" value="PRK01103.1"/>
    <property type="match status" value="1"/>
</dbReference>
<comment type="caution">
    <text evidence="18">The sequence shown here is derived from an EMBL/GenBank/DDBJ whole genome shotgun (WGS) entry which is preliminary data.</text>
</comment>
<keyword evidence="11 15" id="KW-0456">Lyase</keyword>
<dbReference type="Gene3D" id="3.20.190.10">
    <property type="entry name" value="MutM-like, N-terminal"/>
    <property type="match status" value="1"/>
</dbReference>
<reference evidence="18 19" key="1">
    <citation type="submission" date="2018-09" db="EMBL/GenBank/DDBJ databases">
        <title>Paracoccus onubensis nov. sp. a moderate halophilic bacterium isolated from Gruta de las Maravillas (Aracena, Spain).</title>
        <authorList>
            <person name="Jurado V."/>
            <person name="Gutierrez-Patricio S."/>
            <person name="Gonzalez-Pimentel J.L."/>
            <person name="Laiz L."/>
            <person name="Saiz-Jimenez C."/>
        </authorList>
    </citation>
    <scope>NUCLEOTIDE SEQUENCE [LARGE SCALE GENOMIC DNA]</scope>
    <source>
        <strain evidence="18 19">DSM 19484</strain>
    </source>
</reference>
<evidence type="ECO:0000313" key="18">
    <source>
        <dbReference type="EMBL" id="RJL05758.1"/>
    </source>
</evidence>
<comment type="similarity">
    <text evidence="2 15">Belongs to the FPG family.</text>
</comment>
<evidence type="ECO:0000256" key="8">
    <source>
        <dbReference type="ARBA" id="ARBA00022833"/>
    </source>
</evidence>
<dbReference type="GO" id="GO:0006284">
    <property type="term" value="P:base-excision repair"/>
    <property type="evidence" value="ECO:0007669"/>
    <property type="project" value="InterPro"/>
</dbReference>
<protein>
    <recommendedName>
        <fullName evidence="15">Formamidopyrimidine-DNA glycosylase</fullName>
        <shortName evidence="15">Fapy-DNA glycosylase</shortName>
        <ecNumber evidence="15">3.2.2.23</ecNumber>
    </recommendedName>
    <alternativeName>
        <fullName evidence="15">DNA-(apurinic or apyrimidinic site) lyase MutM</fullName>
        <shortName evidence="15">AP lyase MutM</shortName>
        <ecNumber evidence="15">4.2.99.18</ecNumber>
    </alternativeName>
</protein>
<evidence type="ECO:0000256" key="3">
    <source>
        <dbReference type="ARBA" id="ARBA00011245"/>
    </source>
</evidence>
<name>A0A418ZZ52_9RHOB</name>
<dbReference type="GO" id="GO:0008270">
    <property type="term" value="F:zinc ion binding"/>
    <property type="evidence" value="ECO:0007669"/>
    <property type="project" value="UniProtKB-UniRule"/>
</dbReference>
<feature type="active site" description="Proton donor; for delta-elimination activity" evidence="15">
    <location>
        <position position="271"/>
    </location>
</feature>
<comment type="catalytic activity">
    <reaction evidence="14 15">
        <text>2'-deoxyribonucleotide-(2'-deoxyribose 5'-phosphate)-2'-deoxyribonucleotide-DNA = a 3'-end 2'-deoxyribonucleotide-(2,3-dehydro-2,3-deoxyribose 5'-phosphate)-DNA + a 5'-end 5'-phospho-2'-deoxyribonucleoside-DNA + H(+)</text>
        <dbReference type="Rhea" id="RHEA:66592"/>
        <dbReference type="Rhea" id="RHEA-COMP:13180"/>
        <dbReference type="Rhea" id="RHEA-COMP:16897"/>
        <dbReference type="Rhea" id="RHEA-COMP:17067"/>
        <dbReference type="ChEBI" id="CHEBI:15378"/>
        <dbReference type="ChEBI" id="CHEBI:136412"/>
        <dbReference type="ChEBI" id="CHEBI:157695"/>
        <dbReference type="ChEBI" id="CHEBI:167181"/>
        <dbReference type="EC" id="4.2.99.18"/>
    </reaction>
</comment>
<dbReference type="GO" id="GO:0034039">
    <property type="term" value="F:8-oxo-7,8-dihydroguanine DNA N-glycosylase activity"/>
    <property type="evidence" value="ECO:0007669"/>
    <property type="project" value="TreeGrafter"/>
</dbReference>
<accession>A0A418ZZ52</accession>